<organism evidence="2 3">
    <name type="scientific">Botryobasidium botryosum (strain FD-172 SS1)</name>
    <dbReference type="NCBI Taxonomy" id="930990"/>
    <lineage>
        <taxon>Eukaryota</taxon>
        <taxon>Fungi</taxon>
        <taxon>Dikarya</taxon>
        <taxon>Basidiomycota</taxon>
        <taxon>Agaricomycotina</taxon>
        <taxon>Agaricomycetes</taxon>
        <taxon>Cantharellales</taxon>
        <taxon>Botryobasidiaceae</taxon>
        <taxon>Botryobasidium</taxon>
    </lineage>
</organism>
<protein>
    <submittedName>
        <fullName evidence="2">Uncharacterized protein</fullName>
    </submittedName>
</protein>
<evidence type="ECO:0000313" key="2">
    <source>
        <dbReference type="EMBL" id="KDQ11632.1"/>
    </source>
</evidence>
<name>A0A067MIB3_BOTB1</name>
<feature type="region of interest" description="Disordered" evidence="1">
    <location>
        <begin position="41"/>
        <end position="71"/>
    </location>
</feature>
<accession>A0A067MIB3</accession>
<keyword evidence="3" id="KW-1185">Reference proteome</keyword>
<dbReference type="Proteomes" id="UP000027195">
    <property type="component" value="Unassembled WGS sequence"/>
</dbReference>
<dbReference type="InParanoid" id="A0A067MIB3"/>
<dbReference type="HOGENOM" id="CLU_150772_0_0_1"/>
<reference evidence="3" key="1">
    <citation type="journal article" date="2014" name="Proc. Natl. Acad. Sci. U.S.A.">
        <title>Extensive sampling of basidiomycete genomes demonstrates inadequacy of the white-rot/brown-rot paradigm for wood decay fungi.</title>
        <authorList>
            <person name="Riley R."/>
            <person name="Salamov A.A."/>
            <person name="Brown D.W."/>
            <person name="Nagy L.G."/>
            <person name="Floudas D."/>
            <person name="Held B.W."/>
            <person name="Levasseur A."/>
            <person name="Lombard V."/>
            <person name="Morin E."/>
            <person name="Otillar R."/>
            <person name="Lindquist E.A."/>
            <person name="Sun H."/>
            <person name="LaButti K.M."/>
            <person name="Schmutz J."/>
            <person name="Jabbour D."/>
            <person name="Luo H."/>
            <person name="Baker S.E."/>
            <person name="Pisabarro A.G."/>
            <person name="Walton J.D."/>
            <person name="Blanchette R.A."/>
            <person name="Henrissat B."/>
            <person name="Martin F."/>
            <person name="Cullen D."/>
            <person name="Hibbett D.S."/>
            <person name="Grigoriev I.V."/>
        </authorList>
    </citation>
    <scope>NUCLEOTIDE SEQUENCE [LARGE SCALE GENOMIC DNA]</scope>
    <source>
        <strain evidence="3">FD-172 SS1</strain>
    </source>
</reference>
<proteinExistence type="predicted"/>
<dbReference type="EMBL" id="KL198057">
    <property type="protein sequence ID" value="KDQ11632.1"/>
    <property type="molecule type" value="Genomic_DNA"/>
</dbReference>
<sequence>MALSSFSSHPTLAFSSRISRTSSHHPDFLALLSDALAGSSLRTTDGDASGKGARTSKGQASLESGVDSSRKSVGTALYGIPRQRANLYTTRKDLPALPGVRPICSVFCTPLPDD</sequence>
<evidence type="ECO:0000256" key="1">
    <source>
        <dbReference type="SAM" id="MobiDB-lite"/>
    </source>
</evidence>
<gene>
    <name evidence="2" type="ORF">BOTBODRAFT_177238</name>
</gene>
<dbReference type="AlphaFoldDB" id="A0A067MIB3"/>
<evidence type="ECO:0000313" key="3">
    <source>
        <dbReference type="Proteomes" id="UP000027195"/>
    </source>
</evidence>